<comment type="catalytic activity">
    <reaction evidence="11">
        <text>D-arabinono-1,4-lactone + O2 = dehydro-D-arabinono-1,4-lactone + H2O2 + H(+)</text>
        <dbReference type="Rhea" id="RHEA:23756"/>
        <dbReference type="ChEBI" id="CHEBI:15378"/>
        <dbReference type="ChEBI" id="CHEBI:15379"/>
        <dbReference type="ChEBI" id="CHEBI:16240"/>
        <dbReference type="ChEBI" id="CHEBI:16292"/>
        <dbReference type="ChEBI" id="CHEBI:58277"/>
        <dbReference type="EC" id="1.1.3.37"/>
    </reaction>
</comment>
<sequence>MPRLRLKDLEPALQAIATEDYVFRNWAKTFNCTAELLFTPSSEDEIVKILQVAREHNKKVKVFGSGHSPSDLACTQGIMVNIDKMNGLLRVDKQDCTVTVEGGMSLHKLNAVLAEHGLALSNLGSISDQSIAGVICTATHGTGAHFGCLSTMVTDLTLVTANGDIVRCSATENPDLFIAAQCSLGALGVITRVSLQVEPAFNLEAIQKPYKFHNVLNDWDAVIHSGEHVRVWWMPHTDDCVVWRANRTNKPKKLMPPNWILERGIGVHAYQFMLNVARYKTSIIPSITRFMFDTIHARPLHVIDDSYKVFNFDCLFPQYVNEWAIPWDNAPQALRDLDTFINTSNLKVHFPVEIRFVDEDDIWLSPCYKTKMCYIGVIMYRPYGNPVPYKKYWKAYEDIMRSNGGRPHWAKAHGQSSRELEASYPKLRAFLQVREKVDPNGMFLNEYLKRHIMLEKPIQTAAML</sequence>
<name>A0A068RNL8_9FUNG</name>
<dbReference type="InterPro" id="IPR010031">
    <property type="entry name" value="FAD_lactone_oxidase-like"/>
</dbReference>
<comment type="similarity">
    <text evidence="4 11">Belongs to the oxygen-dependent FAD-linked oxidoreductase family.</text>
</comment>
<dbReference type="InterPro" id="IPR016167">
    <property type="entry name" value="FAD-bd_PCMH_sub1"/>
</dbReference>
<comment type="cofactor">
    <cofactor evidence="1 11">
        <name>FAD</name>
        <dbReference type="ChEBI" id="CHEBI:57692"/>
    </cofactor>
</comment>
<evidence type="ECO:0000256" key="11">
    <source>
        <dbReference type="RuleBase" id="RU367158"/>
    </source>
</evidence>
<dbReference type="NCBIfam" id="TIGR01679">
    <property type="entry name" value="bact_FAD_ox"/>
    <property type="match status" value="1"/>
</dbReference>
<dbReference type="InterPro" id="IPR016169">
    <property type="entry name" value="FAD-bd_PCMH_sub2"/>
</dbReference>
<dbReference type="InterPro" id="IPR007173">
    <property type="entry name" value="ALO_C"/>
</dbReference>
<gene>
    <name evidence="13" type="ORF">LCOR_02239.1</name>
</gene>
<evidence type="ECO:0000259" key="12">
    <source>
        <dbReference type="PROSITE" id="PS51387"/>
    </source>
</evidence>
<dbReference type="PANTHER" id="PTHR43762">
    <property type="entry name" value="L-GULONOLACTONE OXIDASE"/>
    <property type="match status" value="1"/>
</dbReference>
<evidence type="ECO:0000313" key="13">
    <source>
        <dbReference type="EMBL" id="CDH50526.1"/>
    </source>
</evidence>
<evidence type="ECO:0000256" key="10">
    <source>
        <dbReference type="ARBA" id="ARBA00033418"/>
    </source>
</evidence>
<dbReference type="AlphaFoldDB" id="A0A068RNL8"/>
<evidence type="ECO:0000256" key="2">
    <source>
        <dbReference type="ARBA" id="ARBA00004370"/>
    </source>
</evidence>
<dbReference type="PROSITE" id="PS51387">
    <property type="entry name" value="FAD_PCMH"/>
    <property type="match status" value="1"/>
</dbReference>
<dbReference type="Proteomes" id="UP000027586">
    <property type="component" value="Unassembled WGS sequence"/>
</dbReference>
<keyword evidence="9" id="KW-0472">Membrane</keyword>
<feature type="domain" description="FAD-binding PCMH-type" evidence="12">
    <location>
        <begin position="30"/>
        <end position="200"/>
    </location>
</feature>
<dbReference type="InterPro" id="IPR016171">
    <property type="entry name" value="Vanillyl_alc_oxidase_C-sub2"/>
</dbReference>
<evidence type="ECO:0000256" key="7">
    <source>
        <dbReference type="ARBA" id="ARBA00022827"/>
    </source>
</evidence>
<dbReference type="GO" id="GO:0003885">
    <property type="term" value="F:D-arabinono-1,4-lactone oxidase activity"/>
    <property type="evidence" value="ECO:0007669"/>
    <property type="project" value="UniProtKB-UniRule"/>
</dbReference>
<keyword evidence="8 11" id="KW-0560">Oxidoreductase</keyword>
<dbReference type="NCBIfam" id="TIGR01678">
    <property type="entry name" value="FAD_lactone_ox"/>
    <property type="match status" value="1"/>
</dbReference>
<dbReference type="PANTHER" id="PTHR43762:SF1">
    <property type="entry name" value="D-ARABINONO-1,4-LACTONE OXIDASE"/>
    <property type="match status" value="1"/>
</dbReference>
<evidence type="ECO:0000313" key="14">
    <source>
        <dbReference type="Proteomes" id="UP000027586"/>
    </source>
</evidence>
<reference evidence="13" key="1">
    <citation type="submission" date="2013-08" db="EMBL/GenBank/DDBJ databases">
        <title>Gene expansion shapes genome architecture in the human pathogen Lichtheimia corymbifera: an evolutionary genomics analysis in the ancient terrestrial Mucorales (Mucoromycotina).</title>
        <authorList>
            <person name="Schwartze V.U."/>
            <person name="Winter S."/>
            <person name="Shelest E."/>
            <person name="Marcet-Houben M."/>
            <person name="Horn F."/>
            <person name="Wehner S."/>
            <person name="Hoffmann K."/>
            <person name="Riege K."/>
            <person name="Sammeth M."/>
            <person name="Nowrousian M."/>
            <person name="Valiante V."/>
            <person name="Linde J."/>
            <person name="Jacobsen I.D."/>
            <person name="Marz M."/>
            <person name="Brakhage A.A."/>
            <person name="Gabaldon T."/>
            <person name="Bocker S."/>
            <person name="Voigt K."/>
        </authorList>
    </citation>
    <scope>NUCLEOTIDE SEQUENCE [LARGE SCALE GENOMIC DNA]</scope>
    <source>
        <strain evidence="13">FSU 9682</strain>
    </source>
</reference>
<keyword evidence="6 11" id="KW-0285">Flavoprotein</keyword>
<organism evidence="13 14">
    <name type="scientific">Lichtheimia corymbifera JMRC:FSU:9682</name>
    <dbReference type="NCBI Taxonomy" id="1263082"/>
    <lineage>
        <taxon>Eukaryota</taxon>
        <taxon>Fungi</taxon>
        <taxon>Fungi incertae sedis</taxon>
        <taxon>Mucoromycota</taxon>
        <taxon>Mucoromycotina</taxon>
        <taxon>Mucoromycetes</taxon>
        <taxon>Mucorales</taxon>
        <taxon>Lichtheimiaceae</taxon>
        <taxon>Lichtheimia</taxon>
    </lineage>
</organism>
<dbReference type="GO" id="GO:0071949">
    <property type="term" value="F:FAD binding"/>
    <property type="evidence" value="ECO:0007669"/>
    <property type="project" value="UniProtKB-UniRule"/>
</dbReference>
<dbReference type="VEuPathDB" id="FungiDB:LCOR_02239.1"/>
<comment type="subcellular location">
    <subcellularLocation>
        <location evidence="2">Membrane</location>
    </subcellularLocation>
    <subcellularLocation>
        <location evidence="11">Mitochondrion membrane</location>
    </subcellularLocation>
</comment>
<evidence type="ECO:0000256" key="8">
    <source>
        <dbReference type="ARBA" id="ARBA00023002"/>
    </source>
</evidence>
<dbReference type="InterPro" id="IPR030654">
    <property type="entry name" value="Sugar_lactone_oxidase"/>
</dbReference>
<evidence type="ECO:0000256" key="5">
    <source>
        <dbReference type="ARBA" id="ARBA00013136"/>
    </source>
</evidence>
<dbReference type="InterPro" id="IPR016166">
    <property type="entry name" value="FAD-bd_PCMH"/>
</dbReference>
<dbReference type="STRING" id="1263082.A0A068RNL8"/>
<evidence type="ECO:0000256" key="1">
    <source>
        <dbReference type="ARBA" id="ARBA00001974"/>
    </source>
</evidence>
<dbReference type="OrthoDB" id="610608at2759"/>
<protein>
    <recommendedName>
        <fullName evidence="5 11">D-arabinono-1,4-lactone oxidase</fullName>
        <shortName evidence="11">ALO</shortName>
        <ecNumber evidence="5 11">1.1.3.37</ecNumber>
    </recommendedName>
    <alternativeName>
        <fullName evidence="10 11">L-galactono-gamma-lactone oxidase</fullName>
    </alternativeName>
</protein>
<dbReference type="InterPro" id="IPR036318">
    <property type="entry name" value="FAD-bd_PCMH-like_sf"/>
</dbReference>
<accession>A0A068RNL8</accession>
<dbReference type="SUPFAM" id="SSF56176">
    <property type="entry name" value="FAD-binding/transporter-associated domain-like"/>
    <property type="match status" value="1"/>
</dbReference>
<dbReference type="PIRSF" id="PIRSF000136">
    <property type="entry name" value="LGO_GLO"/>
    <property type="match status" value="1"/>
</dbReference>
<evidence type="ECO:0000256" key="6">
    <source>
        <dbReference type="ARBA" id="ARBA00022630"/>
    </source>
</evidence>
<comment type="caution">
    <text evidence="13">The sequence shown here is derived from an EMBL/GenBank/DDBJ whole genome shotgun (WGS) entry which is preliminary data.</text>
</comment>
<comment type="pathway">
    <text evidence="3 11">Cofactor biosynthesis; D-erythroascorbate biosynthesis; dehydro-D-arabinono-1,4-lactone from D-arabinose: step 2/2.</text>
</comment>
<dbReference type="EMBL" id="CBTN010000007">
    <property type="protein sequence ID" value="CDH50526.1"/>
    <property type="molecule type" value="Genomic_DNA"/>
</dbReference>
<dbReference type="Gene3D" id="3.30.465.10">
    <property type="match status" value="1"/>
</dbReference>
<evidence type="ECO:0000256" key="9">
    <source>
        <dbReference type="ARBA" id="ARBA00023136"/>
    </source>
</evidence>
<dbReference type="Gene3D" id="3.30.43.10">
    <property type="entry name" value="Uridine Diphospho-n-acetylenolpyruvylglucosamine Reductase, domain 2"/>
    <property type="match status" value="1"/>
</dbReference>
<dbReference type="Pfam" id="PF01565">
    <property type="entry name" value="FAD_binding_4"/>
    <property type="match status" value="1"/>
</dbReference>
<dbReference type="Gene3D" id="3.30.70.2520">
    <property type="match status" value="1"/>
</dbReference>
<dbReference type="EC" id="1.1.3.37" evidence="5 11"/>
<keyword evidence="14" id="KW-1185">Reference proteome</keyword>
<dbReference type="Gene3D" id="1.10.45.10">
    <property type="entry name" value="Vanillyl-alcohol Oxidase, Chain A, domain 4"/>
    <property type="match status" value="1"/>
</dbReference>
<dbReference type="UniPathway" id="UPA00771">
    <property type="reaction ID" value="UER00766"/>
</dbReference>
<evidence type="ECO:0000256" key="4">
    <source>
        <dbReference type="ARBA" id="ARBA00005466"/>
    </source>
</evidence>
<keyword evidence="11" id="KW-0496">Mitochondrion</keyword>
<dbReference type="Pfam" id="PF04030">
    <property type="entry name" value="ALO"/>
    <property type="match status" value="1"/>
</dbReference>
<keyword evidence="7 11" id="KW-0274">FAD</keyword>
<dbReference type="GO" id="GO:0031966">
    <property type="term" value="C:mitochondrial membrane"/>
    <property type="evidence" value="ECO:0007669"/>
    <property type="project" value="UniProtKB-SubCell"/>
</dbReference>
<evidence type="ECO:0000256" key="3">
    <source>
        <dbReference type="ARBA" id="ARBA00005083"/>
    </source>
</evidence>
<proteinExistence type="inferred from homology"/>
<dbReference type="InterPro" id="IPR006094">
    <property type="entry name" value="Oxid_FAD_bind_N"/>
</dbReference>